<dbReference type="Gene3D" id="3.40.50.300">
    <property type="entry name" value="P-loop containing nucleotide triphosphate hydrolases"/>
    <property type="match status" value="1"/>
</dbReference>
<evidence type="ECO:0000313" key="1">
    <source>
        <dbReference type="EMBL" id="MEA5358756.1"/>
    </source>
</evidence>
<proteinExistence type="predicted"/>
<protein>
    <recommendedName>
        <fullName evidence="3">NB-ARC domain-containing protein</fullName>
    </recommendedName>
</protein>
<comment type="caution">
    <text evidence="1">The sequence shown here is derived from an EMBL/GenBank/DDBJ whole genome shotgun (WGS) entry which is preliminary data.</text>
</comment>
<name>A0ABU5QXT9_9PSEU</name>
<dbReference type="InterPro" id="IPR027417">
    <property type="entry name" value="P-loop_NTPase"/>
</dbReference>
<dbReference type="Proteomes" id="UP001304298">
    <property type="component" value="Unassembled WGS sequence"/>
</dbReference>
<organism evidence="1 2">
    <name type="scientific">Amycolatopsis heterodermiae</name>
    <dbReference type="NCBI Taxonomy" id="3110235"/>
    <lineage>
        <taxon>Bacteria</taxon>
        <taxon>Bacillati</taxon>
        <taxon>Actinomycetota</taxon>
        <taxon>Actinomycetes</taxon>
        <taxon>Pseudonocardiales</taxon>
        <taxon>Pseudonocardiaceae</taxon>
        <taxon>Amycolatopsis</taxon>
    </lineage>
</organism>
<sequence length="618" mass="69260">MTSEEGLSIKVRKELVTLRARGYWRINDPDLVAIQTSRLEKAARRAPGHRPNMTRVAVIELLLRHEVAKLRIPYRDWLGILFGLRDGDDQIGTDALREQAAKFAGEFDPHVFRRTKEKAALSALADQIVADCLVVANEPTDLPELRDEFSDMAQNSNPAYVPREAIHHEFARLARDGVRLVALVGQAGMGKTTLAEALTESRAPFIRVRDGKLEELDLQAAFLSVGISREVVLTDNPATYLSALLSCPQAPEWVVLDNLKSTAELRHLLPATLYKSRVLVTSRMSDSSFLGRGQVIEVERMTIEESVALLRRKLPEHRARELEELASLLFRHPLIMEYASSLLEGKSVSAWQFGQEFRADVTELAGHAQTEDGQVLSVILHRIAAELAIYNPIAHRLLAGLSFLECDVPLLEVDLIAYTRATSGTNLSLVSCLQAIKHLLDASLLRQHSRGNQTFYVMHPLGQLVLRSEFRPRAVEVLKACVELHYAIVEKVESTCLENNGLYARNATEGERTFLQTCSGWQFLHNVFFRLRTKPNEFTLTAPEKDSVVDYISKMMTSTIVGRYSALHEGGRPIIHPYWFELVYGSTAGAKEFLALIPSLRQAIEKVRALGNERTEIS</sequence>
<dbReference type="RefSeq" id="WP_323323836.1">
    <property type="nucleotide sequence ID" value="NZ_JAYFSI010000001.1"/>
</dbReference>
<evidence type="ECO:0000313" key="2">
    <source>
        <dbReference type="Proteomes" id="UP001304298"/>
    </source>
</evidence>
<reference evidence="1 2" key="1">
    <citation type="submission" date="2023-12" db="EMBL/GenBank/DDBJ databases">
        <title>Amycolatopsis sp. V23-08.</title>
        <authorList>
            <person name="Somphong A."/>
        </authorList>
    </citation>
    <scope>NUCLEOTIDE SEQUENCE [LARGE SCALE GENOMIC DNA]</scope>
    <source>
        <strain evidence="1 2">V23-08</strain>
    </source>
</reference>
<gene>
    <name evidence="1" type="ORF">VA596_04350</name>
</gene>
<dbReference type="EMBL" id="JAYFSI010000001">
    <property type="protein sequence ID" value="MEA5358756.1"/>
    <property type="molecule type" value="Genomic_DNA"/>
</dbReference>
<keyword evidence="2" id="KW-1185">Reference proteome</keyword>
<dbReference type="SUPFAM" id="SSF52540">
    <property type="entry name" value="P-loop containing nucleoside triphosphate hydrolases"/>
    <property type="match status" value="1"/>
</dbReference>
<evidence type="ECO:0008006" key="3">
    <source>
        <dbReference type="Google" id="ProtNLM"/>
    </source>
</evidence>
<accession>A0ABU5QXT9</accession>